<dbReference type="CDD" id="cd05403">
    <property type="entry name" value="NT_KNTase_like"/>
    <property type="match status" value="1"/>
</dbReference>
<dbReference type="Proteomes" id="UP000239480">
    <property type="component" value="Unassembled WGS sequence"/>
</dbReference>
<accession>A0A2T0RN67</accession>
<keyword evidence="3" id="KW-1185">Reference proteome</keyword>
<keyword evidence="2" id="KW-0808">Transferase</keyword>
<dbReference type="Gene3D" id="3.30.460.10">
    <property type="entry name" value="Beta Polymerase, domain 2"/>
    <property type="match status" value="1"/>
</dbReference>
<protein>
    <submittedName>
        <fullName evidence="2">Nucleotidyltransferase-like protein</fullName>
    </submittedName>
</protein>
<dbReference type="GO" id="GO:0016779">
    <property type="term" value="F:nucleotidyltransferase activity"/>
    <property type="evidence" value="ECO:0007669"/>
    <property type="project" value="InterPro"/>
</dbReference>
<organism evidence="2 3">
    <name type="scientific">Aliiruegeria haliotis</name>
    <dbReference type="NCBI Taxonomy" id="1280846"/>
    <lineage>
        <taxon>Bacteria</taxon>
        <taxon>Pseudomonadati</taxon>
        <taxon>Pseudomonadota</taxon>
        <taxon>Alphaproteobacteria</taxon>
        <taxon>Rhodobacterales</taxon>
        <taxon>Roseobacteraceae</taxon>
        <taxon>Aliiruegeria</taxon>
    </lineage>
</organism>
<evidence type="ECO:0000259" key="1">
    <source>
        <dbReference type="Pfam" id="PF01909"/>
    </source>
</evidence>
<gene>
    <name evidence="2" type="ORF">CLV78_106176</name>
</gene>
<name>A0A2T0RN67_9RHOB</name>
<dbReference type="OrthoDB" id="43980at2"/>
<comment type="caution">
    <text evidence="2">The sequence shown here is derived from an EMBL/GenBank/DDBJ whole genome shotgun (WGS) entry which is preliminary data.</text>
</comment>
<dbReference type="Pfam" id="PF01909">
    <property type="entry name" value="NTP_transf_2"/>
    <property type="match status" value="1"/>
</dbReference>
<evidence type="ECO:0000313" key="3">
    <source>
        <dbReference type="Proteomes" id="UP000239480"/>
    </source>
</evidence>
<dbReference type="EMBL" id="PVTD01000006">
    <property type="protein sequence ID" value="PRY22635.1"/>
    <property type="molecule type" value="Genomic_DNA"/>
</dbReference>
<dbReference type="SUPFAM" id="SSF81301">
    <property type="entry name" value="Nucleotidyltransferase"/>
    <property type="match status" value="1"/>
</dbReference>
<reference evidence="2 3" key="1">
    <citation type="submission" date="2018-03" db="EMBL/GenBank/DDBJ databases">
        <title>Genomic Encyclopedia of Archaeal and Bacterial Type Strains, Phase II (KMG-II): from individual species to whole genera.</title>
        <authorList>
            <person name="Goeker M."/>
        </authorList>
    </citation>
    <scope>NUCLEOTIDE SEQUENCE [LARGE SCALE GENOMIC DNA]</scope>
    <source>
        <strain evidence="2 3">DSM 29328</strain>
    </source>
</reference>
<feature type="domain" description="Polymerase nucleotidyl transferase" evidence="1">
    <location>
        <begin position="18"/>
        <end position="54"/>
    </location>
</feature>
<proteinExistence type="predicted"/>
<dbReference type="RefSeq" id="WP_106205704.1">
    <property type="nucleotide sequence ID" value="NZ_PVTD01000006.1"/>
</dbReference>
<evidence type="ECO:0000313" key="2">
    <source>
        <dbReference type="EMBL" id="PRY22635.1"/>
    </source>
</evidence>
<sequence length="249" mass="27476">MIRDLSEAIAAAGEIRAQMFPSANVVLLAGSVVRGEATPTSDLDLVVVFDRVAQARRQSFTFSGWPVEAFLHDPCTLSYFFREVDRPSGVPSLPNMVSEGIEIAGRTEPGERIKAMANEVLEAGPIPWGRLDRDNSRYAITDMVQDIRGAHSPEERLPVLASLYPAIANHYCRSRSLWAAKGKSIPRRLRRLDPEFCERFTQAFAAAFSDGDIAGVIHVSEEVLTPDGGFLFDGYTREAPKAWRAPDDP</sequence>
<dbReference type="AlphaFoldDB" id="A0A2T0RN67"/>
<dbReference type="InterPro" id="IPR043519">
    <property type="entry name" value="NT_sf"/>
</dbReference>
<dbReference type="InterPro" id="IPR002934">
    <property type="entry name" value="Polymerase_NTP_transf_dom"/>
</dbReference>